<dbReference type="OrthoDB" id="5244639at2"/>
<dbReference type="InterPro" id="IPR011990">
    <property type="entry name" value="TPR-like_helical_dom_sf"/>
</dbReference>
<dbReference type="PANTHER" id="PTHR12558:SF13">
    <property type="entry name" value="CELL DIVISION CYCLE PROTEIN 27 HOMOLOG"/>
    <property type="match status" value="1"/>
</dbReference>
<gene>
    <name evidence="2" type="ORF">CMC5_051980</name>
</gene>
<organism evidence="2 3">
    <name type="scientific">Chondromyces crocatus</name>
    <dbReference type="NCBI Taxonomy" id="52"/>
    <lineage>
        <taxon>Bacteria</taxon>
        <taxon>Pseudomonadati</taxon>
        <taxon>Myxococcota</taxon>
        <taxon>Polyangia</taxon>
        <taxon>Polyangiales</taxon>
        <taxon>Polyangiaceae</taxon>
        <taxon>Chondromyces</taxon>
    </lineage>
</organism>
<dbReference type="SUPFAM" id="SSF48452">
    <property type="entry name" value="TPR-like"/>
    <property type="match status" value="4"/>
</dbReference>
<evidence type="ECO:0008006" key="4">
    <source>
        <dbReference type="Google" id="ProtNLM"/>
    </source>
</evidence>
<protein>
    <recommendedName>
        <fullName evidence="4">Adventurous gliding motility protein K</fullName>
    </recommendedName>
</protein>
<sequence>METLVQRLVANPHDEEALAYAHHAGTQDPRSYAILLEKVGSATVDPGYAAHWLSEAANVWSTTLGDAHHAARTLMIAIDKDPTQRTAADRLAQLYRDKGDQKALVALLERLVKSLTPLAYERNEVRTQLIGLHEELGKLWSEPPLSRPERAVENWRRLAELDPQNAFAIYTAREMLKSQQMYAEAVPFFGMEQAIISDPERKIALYRDEADIRRRASDLAGAVQVMRSARGLRPDDVAMTQELGVFLLELIGAGGAVSPGDRDEAAQLFVSLAEMYDGEYGFSYSTSALKAVPGHDRAMQLADHYGKQLNRTAELAPVYAAYVQANPGGFMAAEARARAGALPPPPPPAAFPGHGPQASPSNPAPSAIDVSTAPVTGSLSVAGLANTPGVSSLAAEHTGPSRPSTSLQGLGATSLPGGSAPPAGDYMQLLSEANEESQRGRKPQALAKFREVLKIDPANAEALSWVEEHLRQKRMYADLRDVLLAASRAPSVSIDTKKAQLRDVAGICESQLRDIDTAIQAWKQICQIDRADDQARDQLRRLLERGGRWDDLSSVLEQEAMGTPDVEQKIALEKKLATLHEQKRKDVVAAAEAWARIANLSPEDESAIQTAVKLFEKGERFDLAAQVIGDSVPNLTDKVTRGPLLQKLGDLRMRLEDPAGAGDAYAEAAEALGQAKLWELAEKAYLEANRLTEAANALDQRAQLIDGKPRAVLFAQAADLLLKSGDIDGSILRLEQAAEIDPANDTYATALEEQFRRADRQHDLVQYLLGRAEKLGDKGRRISARRQAAEVQRGLGDAEGARESLLLLLSDGDDLEALGQLVEDAVQRGDHQESVELLRRLVAITKNHSDKLQLVLREARILSEGIDDIDGAIERYEYIYRTLDPKSRVSLRAMADLEERRGNPQGTAAALEREIQLAEGDDRVEIAQRLATLYEGPLQNAHAAIKALEIVNAADPEDFDAIARLQRLSEEIGDWPKVAALMAMLIEVEGDEEEASNMTRRLAEILHEKLGKGDEALACLERPADQGDEPCREAYVALGDKLGWKGIVATKLVAWNESAAGPARVEALRGAFDRFVEVGRGSDAARVAMDLARSRAADTELAARLEEIAVKLKDLEALAIAHEILVKELSGVSRAAELVRQAEVQVSAGVDPVEAMNHGETGLSSVPPSEAEGLLSRLSTLTQVPAHVIDLYERQVSRCKAPVDRLPALARAAQVAAERGAQDRARSFFELALSGGVQEETIVALEGAAAAGDALSGGTALRGILAEALAAGGQGTRDGGRTRAALLRRAATIAFRDLYDIERAFHWLGDALITHVDDPSLDAIEELGRTVGDMGRVGATLSRALEEVFDGPLVRKLLHRRARLRRDVLGDRKGAAVDLKKLHDLSPADQDVMNDLSSLLMDLGDHRGMIQLYEDQILRGRDQGLRAELARKVARLWEEEIGDARESADAWRRVLRMKAGDPEATAGLDRAKTGKLKRAPQGAGPMSVTPGAASGAAVLTAAAVVPPLVAVTGASPSAPPAPPAMIANPITENDATATSLSAAEAAYHQRPLTADTDQGYRPLFEDGAEAGGASAVAPEAVQAGQEPHSAWYGSQQEGGAVQPPAYVGSAPHAGEVNGGYENHHGQGAYDPYAYPQAQPPAYVQPPAVADQGAGYPHAVDPSQVYAQVGHDQQPAYDPSQYGQKAHDPAYYGQQPQPAHAGYAQQGYAAPYAQPAQPQQEAYGQGQYGQEAYGQGQYGQGQYGQEAYGQGQDAHGQYTHSQYAQPANHAAPDASAGAAPPYAGYGEQPAYVDAQEIIEQTQDGEDLLEDAELVDDETGPHYRTES</sequence>
<evidence type="ECO:0000256" key="1">
    <source>
        <dbReference type="SAM" id="MobiDB-lite"/>
    </source>
</evidence>
<feature type="region of interest" description="Disordered" evidence="1">
    <location>
        <begin position="391"/>
        <end position="425"/>
    </location>
</feature>
<feature type="region of interest" description="Disordered" evidence="1">
    <location>
        <begin position="1672"/>
        <end position="1698"/>
    </location>
</feature>
<reference evidence="2 3" key="1">
    <citation type="submission" date="2015-07" db="EMBL/GenBank/DDBJ databases">
        <title>Genome analysis of myxobacterium Chondromyces crocatus Cm c5 reveals a high potential for natural compound synthesis and the genetic basis for the loss of fruiting body formation.</title>
        <authorList>
            <person name="Zaburannyi N."/>
            <person name="Bunk B."/>
            <person name="Maier J."/>
            <person name="Overmann J."/>
            <person name="Mueller R."/>
        </authorList>
    </citation>
    <scope>NUCLEOTIDE SEQUENCE [LARGE SCALE GENOMIC DNA]</scope>
    <source>
        <strain evidence="2 3">Cm c5</strain>
    </source>
</reference>
<dbReference type="SMART" id="SM00028">
    <property type="entry name" value="TPR"/>
    <property type="match status" value="3"/>
</dbReference>
<dbReference type="InterPro" id="IPR019734">
    <property type="entry name" value="TPR_rpt"/>
</dbReference>
<evidence type="ECO:0000313" key="3">
    <source>
        <dbReference type="Proteomes" id="UP000067626"/>
    </source>
</evidence>
<dbReference type="EMBL" id="CP012159">
    <property type="protein sequence ID" value="AKT41040.1"/>
    <property type="molecule type" value="Genomic_DNA"/>
</dbReference>
<feature type="compositionally biased region" description="Acidic residues" evidence="1">
    <location>
        <begin position="1801"/>
        <end position="1816"/>
    </location>
</feature>
<feature type="compositionally biased region" description="Low complexity" evidence="1">
    <location>
        <begin position="1763"/>
        <end position="1790"/>
    </location>
</feature>
<dbReference type="RefSeq" id="WP_050432877.1">
    <property type="nucleotide sequence ID" value="NZ_CP012159.1"/>
</dbReference>
<feature type="compositionally biased region" description="Low complexity" evidence="1">
    <location>
        <begin position="351"/>
        <end position="367"/>
    </location>
</feature>
<feature type="region of interest" description="Disordered" evidence="1">
    <location>
        <begin position="1463"/>
        <end position="1488"/>
    </location>
</feature>
<dbReference type="KEGG" id="ccro:CMC5_051980"/>
<feature type="region of interest" description="Disordered" evidence="1">
    <location>
        <begin position="1763"/>
        <end position="1825"/>
    </location>
</feature>
<feature type="compositionally biased region" description="Low complexity" evidence="1">
    <location>
        <begin position="1628"/>
        <end position="1651"/>
    </location>
</feature>
<dbReference type="Proteomes" id="UP000067626">
    <property type="component" value="Chromosome"/>
</dbReference>
<feature type="region of interest" description="Disordered" evidence="1">
    <location>
        <begin position="1611"/>
        <end position="1658"/>
    </location>
</feature>
<dbReference type="STRING" id="52.CMC5_051980"/>
<evidence type="ECO:0000313" key="2">
    <source>
        <dbReference type="EMBL" id="AKT41040.1"/>
    </source>
</evidence>
<proteinExistence type="predicted"/>
<name>A0A0K1EJK2_CHOCO</name>
<dbReference type="Gene3D" id="1.25.40.10">
    <property type="entry name" value="Tetratricopeptide repeat domain"/>
    <property type="match status" value="4"/>
</dbReference>
<feature type="region of interest" description="Disordered" evidence="1">
    <location>
        <begin position="339"/>
        <end position="371"/>
    </location>
</feature>
<keyword evidence="3" id="KW-1185">Reference proteome</keyword>
<accession>A0A0K1EJK2</accession>
<dbReference type="PANTHER" id="PTHR12558">
    <property type="entry name" value="CELL DIVISION CYCLE 16,23,27"/>
    <property type="match status" value="1"/>
</dbReference>